<feature type="domain" description="Alpha/beta hydrolase fold-3" evidence="2">
    <location>
        <begin position="104"/>
        <end position="314"/>
    </location>
</feature>
<dbReference type="InterPro" id="IPR050300">
    <property type="entry name" value="GDXG_lipolytic_enzyme"/>
</dbReference>
<comment type="caution">
    <text evidence="3">The sequence shown here is derived from an EMBL/GenBank/DDBJ whole genome shotgun (WGS) entry which is preliminary data.</text>
</comment>
<evidence type="ECO:0000313" key="4">
    <source>
        <dbReference type="Proteomes" id="UP001370758"/>
    </source>
</evidence>
<evidence type="ECO:0000259" key="2">
    <source>
        <dbReference type="Pfam" id="PF07859"/>
    </source>
</evidence>
<dbReference type="InterPro" id="IPR013094">
    <property type="entry name" value="AB_hydrolase_3"/>
</dbReference>
<protein>
    <recommendedName>
        <fullName evidence="2">Alpha/beta hydrolase fold-3 domain-containing protein</fullName>
    </recommendedName>
</protein>
<name>A0AAV9WGV4_9PEZI</name>
<dbReference type="PANTHER" id="PTHR48081">
    <property type="entry name" value="AB HYDROLASE SUPERFAMILY PROTEIN C4A8.06C"/>
    <property type="match status" value="1"/>
</dbReference>
<dbReference type="AlphaFoldDB" id="A0AAV9WGV4"/>
<evidence type="ECO:0000256" key="1">
    <source>
        <dbReference type="ARBA" id="ARBA00022801"/>
    </source>
</evidence>
<gene>
    <name evidence="3" type="ORF">TWF481_003559</name>
</gene>
<dbReference type="EMBL" id="JAVHJL010000002">
    <property type="protein sequence ID" value="KAK6508789.1"/>
    <property type="molecule type" value="Genomic_DNA"/>
</dbReference>
<dbReference type="Proteomes" id="UP001370758">
    <property type="component" value="Unassembled WGS sequence"/>
</dbReference>
<organism evidence="3 4">
    <name type="scientific">Arthrobotrys musiformis</name>
    <dbReference type="NCBI Taxonomy" id="47236"/>
    <lineage>
        <taxon>Eukaryota</taxon>
        <taxon>Fungi</taxon>
        <taxon>Dikarya</taxon>
        <taxon>Ascomycota</taxon>
        <taxon>Pezizomycotina</taxon>
        <taxon>Orbiliomycetes</taxon>
        <taxon>Orbiliales</taxon>
        <taxon>Orbiliaceae</taxon>
        <taxon>Arthrobotrys</taxon>
    </lineage>
</organism>
<sequence length="337" mass="38399">MRSRENPFVVHVSHDTSLTITTSSSHSLRAKILHSVLRLFYPPIISRFVQNPTESSHQHVKVPKSLRKRFMVTKRDFYDWTVYDISSKPRKDQEEKAGVTKRCMMYIPGTGFTIPTSSEHFRFIAKAFASDYPSVVTVVLHPLAPKHTVSEVYPKFFELYSQLLAEMSLERGPEGGELDIGGDSSGGGICLSIVQHLEARGLRLPNRLFLMAPSVDFVQPNAEDMKKVSKLDPLQRVDRNYAAHVRWVNGEMELDDPIVSPIRGDFRCLKGVKVVGMAGTYDILEPDCVRLRERMRDEGIQVEWMVGEKTVHCWPLMQAYLLPEGRRAVGWIILKMK</sequence>
<keyword evidence="4" id="KW-1185">Reference proteome</keyword>
<dbReference type="PANTHER" id="PTHR48081:SF8">
    <property type="entry name" value="ALPHA_BETA HYDROLASE FOLD-3 DOMAIN-CONTAINING PROTEIN-RELATED"/>
    <property type="match status" value="1"/>
</dbReference>
<accession>A0AAV9WGV4</accession>
<keyword evidence="1" id="KW-0378">Hydrolase</keyword>
<dbReference type="Pfam" id="PF07859">
    <property type="entry name" value="Abhydrolase_3"/>
    <property type="match status" value="1"/>
</dbReference>
<dbReference type="GO" id="GO:0016787">
    <property type="term" value="F:hydrolase activity"/>
    <property type="evidence" value="ECO:0007669"/>
    <property type="project" value="UniProtKB-KW"/>
</dbReference>
<dbReference type="SUPFAM" id="SSF53474">
    <property type="entry name" value="alpha/beta-Hydrolases"/>
    <property type="match status" value="1"/>
</dbReference>
<proteinExistence type="predicted"/>
<dbReference type="InterPro" id="IPR029058">
    <property type="entry name" value="AB_hydrolase_fold"/>
</dbReference>
<evidence type="ECO:0000313" key="3">
    <source>
        <dbReference type="EMBL" id="KAK6508789.1"/>
    </source>
</evidence>
<dbReference type="Gene3D" id="3.40.50.1820">
    <property type="entry name" value="alpha/beta hydrolase"/>
    <property type="match status" value="1"/>
</dbReference>
<reference evidence="3 4" key="1">
    <citation type="submission" date="2023-08" db="EMBL/GenBank/DDBJ databases">
        <authorList>
            <person name="Palmer J.M."/>
        </authorList>
    </citation>
    <scope>NUCLEOTIDE SEQUENCE [LARGE SCALE GENOMIC DNA]</scope>
    <source>
        <strain evidence="3 4">TWF481</strain>
    </source>
</reference>